<dbReference type="EMBL" id="JANJYI010000006">
    <property type="protein sequence ID" value="KAK2646745.1"/>
    <property type="molecule type" value="Genomic_DNA"/>
</dbReference>
<evidence type="ECO:0000313" key="2">
    <source>
        <dbReference type="Proteomes" id="UP001280121"/>
    </source>
</evidence>
<dbReference type="Proteomes" id="UP001280121">
    <property type="component" value="Unassembled WGS sequence"/>
</dbReference>
<gene>
    <name evidence="1" type="ORF">Ddye_021940</name>
</gene>
<keyword evidence="2" id="KW-1185">Reference proteome</keyword>
<dbReference type="AlphaFoldDB" id="A0AAD9U2J3"/>
<sequence>MGCHNYQICLQESRDRDPLSRPLTGNQADLKLKQTPNNFLYVKFGELEQNLSAYEQLQLLACIIEHFRQKQKEYEILSLQEKSLLCESISQKEQKRNQLCPNEN</sequence>
<organism evidence="1 2">
    <name type="scientific">Dipteronia dyeriana</name>
    <dbReference type="NCBI Taxonomy" id="168575"/>
    <lineage>
        <taxon>Eukaryota</taxon>
        <taxon>Viridiplantae</taxon>
        <taxon>Streptophyta</taxon>
        <taxon>Embryophyta</taxon>
        <taxon>Tracheophyta</taxon>
        <taxon>Spermatophyta</taxon>
        <taxon>Magnoliopsida</taxon>
        <taxon>eudicotyledons</taxon>
        <taxon>Gunneridae</taxon>
        <taxon>Pentapetalae</taxon>
        <taxon>rosids</taxon>
        <taxon>malvids</taxon>
        <taxon>Sapindales</taxon>
        <taxon>Sapindaceae</taxon>
        <taxon>Hippocastanoideae</taxon>
        <taxon>Acereae</taxon>
        <taxon>Dipteronia</taxon>
    </lineage>
</organism>
<comment type="caution">
    <text evidence="1">The sequence shown here is derived from an EMBL/GenBank/DDBJ whole genome shotgun (WGS) entry which is preliminary data.</text>
</comment>
<name>A0AAD9U2J3_9ROSI</name>
<protein>
    <submittedName>
        <fullName evidence="1">Uncharacterized protein</fullName>
    </submittedName>
</protein>
<accession>A0AAD9U2J3</accession>
<reference evidence="1" key="1">
    <citation type="journal article" date="2023" name="Plant J.">
        <title>Genome sequences and population genomics provide insights into the demographic history, inbreeding, and mutation load of two 'living fossil' tree species of Dipteronia.</title>
        <authorList>
            <person name="Feng Y."/>
            <person name="Comes H.P."/>
            <person name="Chen J."/>
            <person name="Zhu S."/>
            <person name="Lu R."/>
            <person name="Zhang X."/>
            <person name="Li P."/>
            <person name="Qiu J."/>
            <person name="Olsen K.M."/>
            <person name="Qiu Y."/>
        </authorList>
    </citation>
    <scope>NUCLEOTIDE SEQUENCE</scope>
    <source>
        <strain evidence="1">KIB01</strain>
    </source>
</reference>
<evidence type="ECO:0000313" key="1">
    <source>
        <dbReference type="EMBL" id="KAK2646745.1"/>
    </source>
</evidence>
<proteinExistence type="predicted"/>